<accession>A0A9W8R607</accession>
<evidence type="ECO:0000313" key="6">
    <source>
        <dbReference type="EMBL" id="KAJ4185778.1"/>
    </source>
</evidence>
<keyword evidence="4 5" id="KW-0472">Membrane</keyword>
<dbReference type="PANTHER" id="PTHR31465">
    <property type="entry name" value="PROTEIN RTA1-RELATED"/>
    <property type="match status" value="1"/>
</dbReference>
<comment type="caution">
    <text evidence="6">The sequence shown here is derived from an EMBL/GenBank/DDBJ whole genome shotgun (WGS) entry which is preliminary data.</text>
</comment>
<dbReference type="EMBL" id="JAOQAV010000022">
    <property type="protein sequence ID" value="KAJ4185778.1"/>
    <property type="molecule type" value="Genomic_DNA"/>
</dbReference>
<evidence type="ECO:0000256" key="2">
    <source>
        <dbReference type="ARBA" id="ARBA00022692"/>
    </source>
</evidence>
<dbReference type="Proteomes" id="UP001152087">
    <property type="component" value="Unassembled WGS sequence"/>
</dbReference>
<reference evidence="6" key="1">
    <citation type="submission" date="2022-09" db="EMBL/GenBank/DDBJ databases">
        <title>Fusarium specimens isolated from Avocado Roots.</title>
        <authorList>
            <person name="Stajich J."/>
            <person name="Roper C."/>
            <person name="Heimlech-Rivalta G."/>
        </authorList>
    </citation>
    <scope>NUCLEOTIDE SEQUENCE</scope>
    <source>
        <strain evidence="6">A02</strain>
    </source>
</reference>
<feature type="transmembrane region" description="Helical" evidence="5">
    <location>
        <begin position="157"/>
        <end position="179"/>
    </location>
</feature>
<feature type="transmembrane region" description="Helical" evidence="5">
    <location>
        <begin position="200"/>
        <end position="218"/>
    </location>
</feature>
<dbReference type="InterPro" id="IPR007568">
    <property type="entry name" value="RTA1"/>
</dbReference>
<evidence type="ECO:0000313" key="7">
    <source>
        <dbReference type="Proteomes" id="UP001152087"/>
    </source>
</evidence>
<feature type="transmembrane region" description="Helical" evidence="5">
    <location>
        <begin position="77"/>
        <end position="100"/>
    </location>
</feature>
<evidence type="ECO:0000256" key="1">
    <source>
        <dbReference type="ARBA" id="ARBA00004141"/>
    </source>
</evidence>
<dbReference type="GO" id="GO:0016020">
    <property type="term" value="C:membrane"/>
    <property type="evidence" value="ECO:0007669"/>
    <property type="project" value="UniProtKB-SubCell"/>
</dbReference>
<evidence type="ECO:0000256" key="4">
    <source>
        <dbReference type="ARBA" id="ARBA00023136"/>
    </source>
</evidence>
<keyword evidence="3 5" id="KW-1133">Transmembrane helix</keyword>
<evidence type="ECO:0000256" key="3">
    <source>
        <dbReference type="ARBA" id="ARBA00022989"/>
    </source>
</evidence>
<feature type="transmembrane region" description="Helical" evidence="5">
    <location>
        <begin position="46"/>
        <end position="65"/>
    </location>
</feature>
<dbReference type="OrthoDB" id="3358017at2759"/>
<feature type="transmembrane region" description="Helical" evidence="5">
    <location>
        <begin position="20"/>
        <end position="39"/>
    </location>
</feature>
<keyword evidence="2 5" id="KW-0812">Transmembrane</keyword>
<dbReference type="AlphaFoldDB" id="A0A9W8R607"/>
<sequence>MPTLQKYKGLVYLWQYVPSLPGSITFTILFTVITVAHGWKMFKTRLWFCMPFFIGGICEVLGYIFRAAAWNTTESLIFYIMQAIFLLIPPVFFAATLYMVYSRLVRALQGEEFSLISPRWTTIIFVLGDLATLNVQSSGAGMLADDDDNRVATGNKIVVAGLILQVLLFIGFMICCLVFHLRYKAHLTESFTVSHVPWKSCLHMLYWTSMMVLVRNVFRVIEYIMDKEGYLQQYEWPTFVFDSVLMFLVMVAFYIWYPSNLQPKSRESMVELMSNEGGNSPEH</sequence>
<keyword evidence="7" id="KW-1185">Reference proteome</keyword>
<gene>
    <name evidence="6" type="ORF">NW755_008230</name>
</gene>
<feature type="transmembrane region" description="Helical" evidence="5">
    <location>
        <begin position="238"/>
        <end position="257"/>
    </location>
</feature>
<protein>
    <submittedName>
        <fullName evidence="6">Uncharacterized protein</fullName>
    </submittedName>
</protein>
<name>A0A9W8R607_9HYPO</name>
<dbReference type="Pfam" id="PF04479">
    <property type="entry name" value="RTA1"/>
    <property type="match status" value="1"/>
</dbReference>
<organism evidence="6 7">
    <name type="scientific">Fusarium falciforme</name>
    <dbReference type="NCBI Taxonomy" id="195108"/>
    <lineage>
        <taxon>Eukaryota</taxon>
        <taxon>Fungi</taxon>
        <taxon>Dikarya</taxon>
        <taxon>Ascomycota</taxon>
        <taxon>Pezizomycotina</taxon>
        <taxon>Sordariomycetes</taxon>
        <taxon>Hypocreomycetidae</taxon>
        <taxon>Hypocreales</taxon>
        <taxon>Nectriaceae</taxon>
        <taxon>Fusarium</taxon>
        <taxon>Fusarium solani species complex</taxon>
    </lineage>
</organism>
<dbReference type="PANTHER" id="PTHR31465:SF27">
    <property type="entry name" value="DOMAIN PROTEIN, PUTATIVE (AFU_ORTHOLOGUE AFUA_3G01030)-RELATED"/>
    <property type="match status" value="1"/>
</dbReference>
<proteinExistence type="predicted"/>
<evidence type="ECO:0000256" key="5">
    <source>
        <dbReference type="SAM" id="Phobius"/>
    </source>
</evidence>
<comment type="subcellular location">
    <subcellularLocation>
        <location evidence="1">Membrane</location>
        <topology evidence="1">Multi-pass membrane protein</topology>
    </subcellularLocation>
</comment>